<dbReference type="InterPro" id="IPR043001">
    <property type="entry name" value="IP5_2-K_N_lobe"/>
</dbReference>
<comment type="function">
    <text evidence="6">Phosphorylates Ins(1,3,4,5,6)P5 at position 2 to form Ins(1,2,3,4,5,6)P6 (InsP6 or phytate).</text>
</comment>
<evidence type="ECO:0000256" key="7">
    <source>
        <dbReference type="SAM" id="MobiDB-lite"/>
    </source>
</evidence>
<keyword evidence="9" id="KW-1185">Reference proteome</keyword>
<dbReference type="EMBL" id="QUSY01000174">
    <property type="protein sequence ID" value="RHY31917.1"/>
    <property type="molecule type" value="Genomic_DNA"/>
</dbReference>
<dbReference type="VEuPathDB" id="FungiDB:H310_03491"/>
<name>A0A3R6W061_9STRA</name>
<feature type="compositionally biased region" description="Acidic residues" evidence="7">
    <location>
        <begin position="59"/>
        <end position="68"/>
    </location>
</feature>
<evidence type="ECO:0000313" key="8">
    <source>
        <dbReference type="EMBL" id="RHY31917.1"/>
    </source>
</evidence>
<evidence type="ECO:0000256" key="2">
    <source>
        <dbReference type="ARBA" id="ARBA00022679"/>
    </source>
</evidence>
<keyword evidence="2 6" id="KW-0808">Transferase</keyword>
<sequence length="521" mass="56940">MDWVSAHHSEYAGDEVKAAGNTCDDWCMDERSAFGRSKIVGSALSCSIVEDSTALESTDTGDDGDDAPEDGKYSAGPRSSSDGATKCPSQDWLGTAVPAEWAYIAEGGANVIFRYAGSSESLAGWVMRVRKRGVHGAHPKDIVDFAEQNIPSGSRDAYVQVARAAKVALEFLVGLNALLETAHRPTHRRDTPLDTTLMWVLLLPDVTSPEVASLCIELKPKNSILPSTPHVHPIKRSVCRFCMHQHLKQAQGKLSQSSQYCPLDLFSNDRGRIARALASLTATPQNNLRVFSAVATQGVLSTDQVIQARRMDLLVEILHSHVGLLDDLKTMHAKDALDVEGMFALTQLHDVLVPPTAHASTLTTSSGTDQFAAKDSLPLRDVVATLSSDMQRQLDMHLPHAISTKLGCFREDWTALSVGEFLNLYRALLDDFFVATTFKDCSVFLSLRPISTATSTPRHAPFPGAWPMPRHTISWEGETYELVVAIVDLDIKSYKPVAAYFHLDHTIVEAYAVHVGHSSLQ</sequence>
<comment type="domain">
    <text evidence="6">The EXKPK motif is conserved in inositol-pentakisphosphate 2-kinases of both family 1 and 2.</text>
</comment>
<feature type="region of interest" description="Disordered" evidence="7">
    <location>
        <begin position="54"/>
        <end position="87"/>
    </location>
</feature>
<dbReference type="Proteomes" id="UP000285060">
    <property type="component" value="Unassembled WGS sequence"/>
</dbReference>
<keyword evidence="4 6" id="KW-0418">Kinase</keyword>
<dbReference type="InterPro" id="IPR009286">
    <property type="entry name" value="Ins_P5_2-kin"/>
</dbReference>
<comment type="caution">
    <text evidence="8">The sequence shown here is derived from an EMBL/GenBank/DDBJ whole genome shotgun (WGS) entry which is preliminary data.</text>
</comment>
<organism evidence="8 9">
    <name type="scientific">Aphanomyces invadans</name>
    <dbReference type="NCBI Taxonomy" id="157072"/>
    <lineage>
        <taxon>Eukaryota</taxon>
        <taxon>Sar</taxon>
        <taxon>Stramenopiles</taxon>
        <taxon>Oomycota</taxon>
        <taxon>Saprolegniomycetes</taxon>
        <taxon>Saprolegniales</taxon>
        <taxon>Verrucalvaceae</taxon>
        <taxon>Aphanomyces</taxon>
    </lineage>
</organism>
<dbReference type="PANTHER" id="PTHR14456:SF2">
    <property type="entry name" value="INOSITOL-PENTAKISPHOSPHATE 2-KINASE"/>
    <property type="match status" value="1"/>
</dbReference>
<evidence type="ECO:0000313" key="9">
    <source>
        <dbReference type="Proteomes" id="UP000285060"/>
    </source>
</evidence>
<evidence type="ECO:0000256" key="1">
    <source>
        <dbReference type="ARBA" id="ARBA00012023"/>
    </source>
</evidence>
<evidence type="ECO:0000256" key="5">
    <source>
        <dbReference type="ARBA" id="ARBA00022840"/>
    </source>
</evidence>
<evidence type="ECO:0000256" key="6">
    <source>
        <dbReference type="RuleBase" id="RU364126"/>
    </source>
</evidence>
<dbReference type="AlphaFoldDB" id="A0A3R6W061"/>
<keyword evidence="3 6" id="KW-0547">Nucleotide-binding</keyword>
<protein>
    <recommendedName>
        <fullName evidence="1 6">Inositol-pentakisphosphate 2-kinase</fullName>
        <ecNumber evidence="1 6">2.7.1.158</ecNumber>
    </recommendedName>
</protein>
<dbReference type="GO" id="GO:0005634">
    <property type="term" value="C:nucleus"/>
    <property type="evidence" value="ECO:0007669"/>
    <property type="project" value="TreeGrafter"/>
</dbReference>
<dbReference type="GO" id="GO:0005524">
    <property type="term" value="F:ATP binding"/>
    <property type="evidence" value="ECO:0007669"/>
    <property type="project" value="UniProtKB-KW"/>
</dbReference>
<proteinExistence type="predicted"/>
<dbReference type="GO" id="GO:0032958">
    <property type="term" value="P:inositol phosphate biosynthetic process"/>
    <property type="evidence" value="ECO:0007669"/>
    <property type="project" value="TreeGrafter"/>
</dbReference>
<reference evidence="8 9" key="1">
    <citation type="submission" date="2018-08" db="EMBL/GenBank/DDBJ databases">
        <title>Aphanomyces genome sequencing and annotation.</title>
        <authorList>
            <person name="Minardi D."/>
            <person name="Oidtmann B."/>
            <person name="Van Der Giezen M."/>
            <person name="Studholme D.J."/>
        </authorList>
    </citation>
    <scope>NUCLEOTIDE SEQUENCE [LARGE SCALE GENOMIC DNA]</scope>
    <source>
        <strain evidence="8 9">NJM0002</strain>
    </source>
</reference>
<evidence type="ECO:0000256" key="3">
    <source>
        <dbReference type="ARBA" id="ARBA00022741"/>
    </source>
</evidence>
<dbReference type="EC" id="2.7.1.158" evidence="1 6"/>
<dbReference type="GO" id="GO:0035299">
    <property type="term" value="F:inositol-1,3,4,5,6-pentakisphosphate 2-kinase activity"/>
    <property type="evidence" value="ECO:0007669"/>
    <property type="project" value="UniProtKB-EC"/>
</dbReference>
<dbReference type="Pfam" id="PF06090">
    <property type="entry name" value="Ins_P5_2-kin"/>
    <property type="match status" value="1"/>
</dbReference>
<comment type="catalytic activity">
    <reaction evidence="6">
        <text>1D-myo-inositol 1,3,4,5,6-pentakisphosphate + ATP = 1D-myo-inositol hexakisphosphate + ADP + H(+)</text>
        <dbReference type="Rhea" id="RHEA:20313"/>
        <dbReference type="ChEBI" id="CHEBI:15378"/>
        <dbReference type="ChEBI" id="CHEBI:30616"/>
        <dbReference type="ChEBI" id="CHEBI:57733"/>
        <dbReference type="ChEBI" id="CHEBI:58130"/>
        <dbReference type="ChEBI" id="CHEBI:456216"/>
        <dbReference type="EC" id="2.7.1.158"/>
    </reaction>
</comment>
<keyword evidence="5 6" id="KW-0067">ATP-binding</keyword>
<gene>
    <name evidence="8" type="ORF">DYB32_003047</name>
</gene>
<dbReference type="Gene3D" id="3.30.200.110">
    <property type="entry name" value="Inositol-pentakisphosphate 2-kinase, N-lobe"/>
    <property type="match status" value="1"/>
</dbReference>
<accession>A0A3R6W061</accession>
<evidence type="ECO:0000256" key="4">
    <source>
        <dbReference type="ARBA" id="ARBA00022777"/>
    </source>
</evidence>
<dbReference type="PANTHER" id="PTHR14456">
    <property type="entry name" value="INOSITOL POLYPHOSPHATE KINASE 1"/>
    <property type="match status" value="1"/>
</dbReference>